<name>A0ABR4THW1_9PROT</name>
<keyword evidence="2" id="KW-1185">Reference proteome</keyword>
<evidence type="ECO:0008006" key="3">
    <source>
        <dbReference type="Google" id="ProtNLM"/>
    </source>
</evidence>
<sequence length="79" mass="9329">MRKPRERGVGIHVWDRLRANIFEVRDLSGFGNLLNVMERSLAAQRRLHHPALTCKPGSEMFMKIIFRLQILFSHRMVWG</sequence>
<reference evidence="1 2" key="1">
    <citation type="submission" date="2013-07" db="EMBL/GenBank/DDBJ databases">
        <title>Thalassospira permensis NBRC 106175 Genome Sequencing.</title>
        <authorList>
            <person name="Lai Q."/>
            <person name="Shao Z."/>
        </authorList>
    </citation>
    <scope>NUCLEOTIDE SEQUENCE [LARGE SCALE GENOMIC DNA]</scope>
    <source>
        <strain evidence="1 2">NBRC 106175</strain>
    </source>
</reference>
<evidence type="ECO:0000313" key="2">
    <source>
        <dbReference type="Proteomes" id="UP000027463"/>
    </source>
</evidence>
<accession>A0ABR4THW1</accession>
<comment type="caution">
    <text evidence="1">The sequence shown here is derived from an EMBL/GenBank/DDBJ whole genome shotgun (WGS) entry which is preliminary data.</text>
</comment>
<proteinExistence type="predicted"/>
<evidence type="ECO:0000313" key="1">
    <source>
        <dbReference type="EMBL" id="KEO50445.1"/>
    </source>
</evidence>
<gene>
    <name evidence="1" type="ORF">SMB34_10800</name>
</gene>
<protein>
    <recommendedName>
        <fullName evidence="3">4a-hydroxytetrahydrobiopterin dehydratase</fullName>
    </recommendedName>
</protein>
<organism evidence="1 2">
    <name type="scientific">Thalassospira permensis NBRC 106175</name>
    <dbReference type="NCBI Taxonomy" id="1353532"/>
    <lineage>
        <taxon>Bacteria</taxon>
        <taxon>Pseudomonadati</taxon>
        <taxon>Pseudomonadota</taxon>
        <taxon>Alphaproteobacteria</taxon>
        <taxon>Rhodospirillales</taxon>
        <taxon>Thalassospiraceae</taxon>
        <taxon>Thalassospira</taxon>
    </lineage>
</organism>
<dbReference type="Proteomes" id="UP000027463">
    <property type="component" value="Unassembled WGS sequence"/>
</dbReference>
<dbReference type="EMBL" id="AUNC01000072">
    <property type="protein sequence ID" value="KEO50445.1"/>
    <property type="molecule type" value="Genomic_DNA"/>
</dbReference>